<evidence type="ECO:0000313" key="3">
    <source>
        <dbReference type="Proteomes" id="UP000824782"/>
    </source>
</evidence>
<dbReference type="GO" id="GO:0005125">
    <property type="term" value="F:cytokine activity"/>
    <property type="evidence" value="ECO:0007669"/>
    <property type="project" value="UniProtKB-KW"/>
</dbReference>
<dbReference type="AlphaFoldDB" id="A0AAV7C887"/>
<dbReference type="GO" id="GO:0005143">
    <property type="term" value="F:interleukin-12 receptor binding"/>
    <property type="evidence" value="ECO:0007669"/>
    <property type="project" value="InterPro"/>
</dbReference>
<keyword evidence="1" id="KW-0202">Cytokine</keyword>
<gene>
    <name evidence="1" type="primary">IL12A</name>
    <name evidence="2" type="ORF">GDO81_007548</name>
</gene>
<comment type="caution">
    <text evidence="2">The sequence shown here is derived from an EMBL/GenBank/DDBJ whole genome shotgun (WGS) entry which is preliminary data.</text>
</comment>
<keyword evidence="3" id="KW-1185">Reference proteome</keyword>
<keyword evidence="1" id="KW-0964">Secreted</keyword>
<proteinExistence type="inferred from homology"/>
<keyword evidence="1" id="KW-0339">Growth factor</keyword>
<dbReference type="SUPFAM" id="SSF47266">
    <property type="entry name" value="4-helical cytokines"/>
    <property type="match status" value="1"/>
</dbReference>
<keyword evidence="1" id="KW-1015">Disulfide bond</keyword>
<dbReference type="Gene3D" id="1.20.1250.10">
    <property type="match status" value="1"/>
</dbReference>
<reference evidence="2" key="1">
    <citation type="thesis" date="2020" institute="ProQuest LLC" country="789 East Eisenhower Parkway, Ann Arbor, MI, USA">
        <title>Comparative Genomics and Chromosome Evolution.</title>
        <authorList>
            <person name="Mudd A.B."/>
        </authorList>
    </citation>
    <scope>NUCLEOTIDE SEQUENCE</scope>
    <source>
        <strain evidence="2">237g6f4</strain>
        <tissue evidence="2">Blood</tissue>
    </source>
</reference>
<evidence type="ECO:0000313" key="2">
    <source>
        <dbReference type="EMBL" id="KAG8581088.1"/>
    </source>
</evidence>
<name>A0AAV7C887_ENGPU</name>
<dbReference type="GO" id="GO:0006955">
    <property type="term" value="P:immune response"/>
    <property type="evidence" value="ECO:0007669"/>
    <property type="project" value="InterPro"/>
</dbReference>
<evidence type="ECO:0000256" key="1">
    <source>
        <dbReference type="RuleBase" id="RU363133"/>
    </source>
</evidence>
<comment type="subunit">
    <text evidence="1">Heterodimer with IL12B; disulfide-linked. The heterodimer is known as interleukin IL-12.</text>
</comment>
<protein>
    <recommendedName>
        <fullName evidence="1">Interleukin-12 subunit alpha</fullName>
        <shortName evidence="1">IL-12A</shortName>
    </recommendedName>
</protein>
<sequence length="222" mass="25053">MQDIRVHDLSESQCIIVGQCTSGEIRPTRSCIIFVLLGQSLVVESKPVRQPIDLIRCYNISRNLVTVVAEAIVKLQKDLDGVLNCSYGEVATEDVTANTMNTVKACVPSLCSQKCICSQMNRTAVDEDKCLTAIYSDLKLNMKQLRGLYPSLDKTLTDMMQALRLQDEDKEQHKETTFSNKSHHQFKQCTVIHYFQLRAITIARVFSQLTGEGSMHQKPRKP</sequence>
<dbReference type="GO" id="GO:0005615">
    <property type="term" value="C:extracellular space"/>
    <property type="evidence" value="ECO:0007669"/>
    <property type="project" value="UniProtKB-KW"/>
</dbReference>
<dbReference type="Pfam" id="PF03039">
    <property type="entry name" value="IL12"/>
    <property type="match status" value="1"/>
</dbReference>
<comment type="subcellular location">
    <subcellularLocation>
        <location evidence="1">Secreted</location>
    </subcellularLocation>
</comment>
<dbReference type="Proteomes" id="UP000824782">
    <property type="component" value="Unassembled WGS sequence"/>
</dbReference>
<dbReference type="GO" id="GO:0008083">
    <property type="term" value="F:growth factor activity"/>
    <property type="evidence" value="ECO:0007669"/>
    <property type="project" value="UniProtKB-KW"/>
</dbReference>
<accession>A0AAV7C887</accession>
<dbReference type="InterPro" id="IPR004281">
    <property type="entry name" value="IL-12_alpha"/>
</dbReference>
<organism evidence="2 3">
    <name type="scientific">Engystomops pustulosus</name>
    <name type="common">Tungara frog</name>
    <name type="synonym">Physalaemus pustulosus</name>
    <dbReference type="NCBI Taxonomy" id="76066"/>
    <lineage>
        <taxon>Eukaryota</taxon>
        <taxon>Metazoa</taxon>
        <taxon>Chordata</taxon>
        <taxon>Craniata</taxon>
        <taxon>Vertebrata</taxon>
        <taxon>Euteleostomi</taxon>
        <taxon>Amphibia</taxon>
        <taxon>Batrachia</taxon>
        <taxon>Anura</taxon>
        <taxon>Neobatrachia</taxon>
        <taxon>Hyloidea</taxon>
        <taxon>Leptodactylidae</taxon>
        <taxon>Leiuperinae</taxon>
        <taxon>Engystomops</taxon>
    </lineage>
</organism>
<dbReference type="EMBL" id="WNYA01000003">
    <property type="protein sequence ID" value="KAG8581088.1"/>
    <property type="molecule type" value="Genomic_DNA"/>
</dbReference>
<comment type="similarity">
    <text evidence="1">Belongs to the IL-6 superfamily.</text>
</comment>
<dbReference type="InterPro" id="IPR009079">
    <property type="entry name" value="4_helix_cytokine-like_core"/>
</dbReference>